<dbReference type="PROSITE" id="PS50878">
    <property type="entry name" value="RT_POL"/>
    <property type="match status" value="1"/>
</dbReference>
<dbReference type="InterPro" id="IPR036691">
    <property type="entry name" value="Endo/exonu/phosph_ase_sf"/>
</dbReference>
<keyword evidence="5" id="KW-1185">Reference proteome</keyword>
<feature type="region of interest" description="Disordered" evidence="1">
    <location>
        <begin position="3006"/>
        <end position="3183"/>
    </location>
</feature>
<proteinExistence type="predicted"/>
<feature type="compositionally biased region" description="Polar residues" evidence="1">
    <location>
        <begin position="3667"/>
        <end position="3678"/>
    </location>
</feature>
<feature type="compositionally biased region" description="Low complexity" evidence="1">
    <location>
        <begin position="2761"/>
        <end position="2782"/>
    </location>
</feature>
<feature type="transmembrane region" description="Helical" evidence="2">
    <location>
        <begin position="12"/>
        <end position="30"/>
    </location>
</feature>
<feature type="region of interest" description="Disordered" evidence="1">
    <location>
        <begin position="3488"/>
        <end position="3763"/>
    </location>
</feature>
<feature type="transmembrane region" description="Helical" evidence="2">
    <location>
        <begin position="955"/>
        <end position="978"/>
    </location>
</feature>
<feature type="compositionally biased region" description="Low complexity" evidence="1">
    <location>
        <begin position="2720"/>
        <end position="2744"/>
    </location>
</feature>
<accession>A0A1Q9DEG7</accession>
<feature type="transmembrane region" description="Helical" evidence="2">
    <location>
        <begin position="985"/>
        <end position="1007"/>
    </location>
</feature>
<feature type="compositionally biased region" description="Basic and acidic residues" evidence="1">
    <location>
        <begin position="3618"/>
        <end position="3628"/>
    </location>
</feature>
<organism evidence="4 5">
    <name type="scientific">Symbiodinium microadriaticum</name>
    <name type="common">Dinoflagellate</name>
    <name type="synonym">Zooxanthella microadriatica</name>
    <dbReference type="NCBI Taxonomy" id="2951"/>
    <lineage>
        <taxon>Eukaryota</taxon>
        <taxon>Sar</taxon>
        <taxon>Alveolata</taxon>
        <taxon>Dinophyceae</taxon>
        <taxon>Suessiales</taxon>
        <taxon>Symbiodiniaceae</taxon>
        <taxon>Symbiodinium</taxon>
    </lineage>
</organism>
<feature type="compositionally biased region" description="Basic residues" evidence="1">
    <location>
        <begin position="3752"/>
        <end position="3763"/>
    </location>
</feature>
<feature type="region of interest" description="Disordered" evidence="1">
    <location>
        <begin position="432"/>
        <end position="471"/>
    </location>
</feature>
<feature type="transmembrane region" description="Helical" evidence="2">
    <location>
        <begin position="780"/>
        <end position="804"/>
    </location>
</feature>
<keyword evidence="2" id="KW-0472">Membrane</keyword>
<feature type="region of interest" description="Disordered" evidence="1">
    <location>
        <begin position="3235"/>
        <end position="3276"/>
    </location>
</feature>
<feature type="compositionally biased region" description="Low complexity" evidence="1">
    <location>
        <begin position="2801"/>
        <end position="2813"/>
    </location>
</feature>
<feature type="compositionally biased region" description="Basic and acidic residues" evidence="1">
    <location>
        <begin position="3555"/>
        <end position="3569"/>
    </location>
</feature>
<comment type="caution">
    <text evidence="4">The sequence shown here is derived from an EMBL/GenBank/DDBJ whole genome shotgun (WGS) entry which is preliminary data.</text>
</comment>
<feature type="compositionally biased region" description="Gly residues" evidence="1">
    <location>
        <begin position="3587"/>
        <end position="3598"/>
    </location>
</feature>
<feature type="transmembrane region" description="Helical" evidence="2">
    <location>
        <begin position="842"/>
        <end position="863"/>
    </location>
</feature>
<feature type="compositionally biased region" description="Polar residues" evidence="1">
    <location>
        <begin position="692"/>
        <end position="703"/>
    </location>
</feature>
<feature type="compositionally biased region" description="Polar residues" evidence="1">
    <location>
        <begin position="3570"/>
        <end position="3579"/>
    </location>
</feature>
<feature type="compositionally biased region" description="Polar residues" evidence="1">
    <location>
        <begin position="3030"/>
        <end position="3048"/>
    </location>
</feature>
<name>A0A1Q9DEG7_SYMMI</name>
<feature type="compositionally biased region" description="Polar residues" evidence="1">
    <location>
        <begin position="439"/>
        <end position="454"/>
    </location>
</feature>
<gene>
    <name evidence="4" type="ORF">AK812_SmicGene24523</name>
</gene>
<feature type="region of interest" description="Disordered" evidence="1">
    <location>
        <begin position="2643"/>
        <end position="2845"/>
    </location>
</feature>
<evidence type="ECO:0000313" key="5">
    <source>
        <dbReference type="Proteomes" id="UP000186817"/>
    </source>
</evidence>
<feature type="compositionally biased region" description="Low complexity" evidence="1">
    <location>
        <begin position="2360"/>
        <end position="2379"/>
    </location>
</feature>
<feature type="transmembrane region" description="Helical" evidence="2">
    <location>
        <begin position="753"/>
        <end position="774"/>
    </location>
</feature>
<feature type="compositionally biased region" description="Pro residues" evidence="1">
    <location>
        <begin position="3263"/>
        <end position="3276"/>
    </location>
</feature>
<feature type="transmembrane region" description="Helical" evidence="2">
    <location>
        <begin position="150"/>
        <end position="175"/>
    </location>
</feature>
<feature type="compositionally biased region" description="Low complexity" evidence="1">
    <location>
        <begin position="3081"/>
        <end position="3119"/>
    </location>
</feature>
<feature type="compositionally biased region" description="Low complexity" evidence="1">
    <location>
        <begin position="3246"/>
        <end position="3256"/>
    </location>
</feature>
<feature type="domain" description="Reverse transcriptase" evidence="3">
    <location>
        <begin position="1902"/>
        <end position="2160"/>
    </location>
</feature>
<feature type="compositionally biased region" description="Low complexity" evidence="1">
    <location>
        <begin position="2404"/>
        <end position="2420"/>
    </location>
</feature>
<evidence type="ECO:0000259" key="3">
    <source>
        <dbReference type="PROSITE" id="PS50878"/>
    </source>
</evidence>
<evidence type="ECO:0000313" key="4">
    <source>
        <dbReference type="EMBL" id="OLP93571.1"/>
    </source>
</evidence>
<dbReference type="OrthoDB" id="425407at2759"/>
<feature type="region of interest" description="Disordered" evidence="1">
    <location>
        <begin position="353"/>
        <end position="381"/>
    </location>
</feature>
<feature type="compositionally biased region" description="Polar residues" evidence="1">
    <location>
        <begin position="3695"/>
        <end position="3705"/>
    </location>
</feature>
<dbReference type="SUPFAM" id="SSF56219">
    <property type="entry name" value="DNase I-like"/>
    <property type="match status" value="1"/>
</dbReference>
<feature type="compositionally biased region" description="Low complexity" evidence="1">
    <location>
        <begin position="2437"/>
        <end position="2454"/>
    </location>
</feature>
<feature type="region of interest" description="Disordered" evidence="1">
    <location>
        <begin position="2208"/>
        <end position="2578"/>
    </location>
</feature>
<feature type="compositionally biased region" description="Basic and acidic residues" evidence="1">
    <location>
        <begin position="2208"/>
        <end position="2225"/>
    </location>
</feature>
<feature type="region of interest" description="Disordered" evidence="1">
    <location>
        <begin position="3409"/>
        <end position="3434"/>
    </location>
</feature>
<dbReference type="InterPro" id="IPR000477">
    <property type="entry name" value="RT_dom"/>
</dbReference>
<dbReference type="Pfam" id="PF00078">
    <property type="entry name" value="RVT_1"/>
    <property type="match status" value="1"/>
</dbReference>
<feature type="region of interest" description="Disordered" evidence="1">
    <location>
        <begin position="683"/>
        <end position="707"/>
    </location>
</feature>
<feature type="compositionally biased region" description="Low complexity" evidence="1">
    <location>
        <begin position="3011"/>
        <end position="3020"/>
    </location>
</feature>
<feature type="compositionally biased region" description="Polar residues" evidence="1">
    <location>
        <begin position="2279"/>
        <end position="2290"/>
    </location>
</feature>
<dbReference type="Proteomes" id="UP000186817">
    <property type="component" value="Unassembled WGS sequence"/>
</dbReference>
<keyword evidence="2" id="KW-1133">Transmembrane helix</keyword>
<feature type="compositionally biased region" description="Low complexity" evidence="1">
    <location>
        <begin position="2670"/>
        <end position="2689"/>
    </location>
</feature>
<feature type="compositionally biased region" description="Basic and acidic residues" evidence="1">
    <location>
        <begin position="3680"/>
        <end position="3690"/>
    </location>
</feature>
<feature type="compositionally biased region" description="Polar residues" evidence="1">
    <location>
        <begin position="2745"/>
        <end position="2760"/>
    </location>
</feature>
<feature type="compositionally biased region" description="Gly residues" evidence="1">
    <location>
        <begin position="3647"/>
        <end position="3659"/>
    </location>
</feature>
<feature type="compositionally biased region" description="Acidic residues" evidence="1">
    <location>
        <begin position="363"/>
        <end position="372"/>
    </location>
</feature>
<feature type="region of interest" description="Disordered" evidence="1">
    <location>
        <begin position="605"/>
        <end position="647"/>
    </location>
</feature>
<dbReference type="Gene3D" id="3.60.10.10">
    <property type="entry name" value="Endonuclease/exonuclease/phosphatase"/>
    <property type="match status" value="1"/>
</dbReference>
<sequence length="3763" mass="413043">MFQRGPEDPLLVVSLVLAFFWGVVYPSVIMRGLRRDIPRLSDPHVLKRWSTIINGYSRTVWWWEGAVFVRKFAFLVLEVLPVGSEARTLLFVVTCILSLYAHEVCLPFDSRQNGVLNRIERFQLWCALLPSLGGLILMQATGMTESRLPLYWTAVVAACFACHLVFLFAWCYAFFQNAALRAASRLGQQSWPRRRGLFRDTVKIAGDWAAARSHAAPYAAFHAMHGFVTVSGSGADEALVPYLPRGHDLLNTMPDWTTYRLRLSSMPLFTHKVITPSSSARLALHQNLMYTVEHILSGPGSKSVFSASLAEFALRAAFLLFGEDARKVHKNRQAPQDVTRQALDRATVARDPILMRDANDAGDQSDDDDDDPAAAKEARSKAASAELAKELCRCMDVLSSWPAFASVQRLAARVKAEGRSVTKTDLESLHAAGDHKMQETQQESNAASAAYLTSDSEDEEDGQEHSASDLRKDCRSKVSAMFSDWPYLRGLSLGDLQRGLALVRQVPRQQLVVWLDVFEEHRVPARPPAATISSATCTCRMSASRRAVIMAVQRASAANMAEAPGRNVQEALEAIFTKIEQGHMESRKMHLEVLQAIGSRHIVSRRSEAWSPQPGRRSAPTLGSEENLPLHPLGPLGPAPSMQEMQNATRTALTDSFSLYQSFSKTWSQRKSLQSVGEECPASPATCVVPTPTVQDSTVQKPSSPHELIFGRPGYGNMQSMDRQSQAQILSTGSDQDSADDWSSRLLTAYPRCLTLAACIPTVFQLVCMCWLSGAGYVNSAAFALNLVSTGVYTVLAIVSVTLLDQAWRSSHFEIAVARLQLLMEDFKKRWRIASCREWRRYTAAWLVSLATFAATQVLQAWMDDQEGTSAKHGIERHWVSTMGALNLVSYGVSSAIVLQAAFIQTDLLLGLDKTLDCWCCQIVSHNMDFGLGAESWNAIQALLKSVARELASSFLALQILSGVGFVYFLAVGVTFVFRSEHRPLPLLVEGLSSLPLVWLFLLSLHVCAHGAELTEKCQGIPAFVNQISTRSSLDADRQYLVRFIADSSAGFIVRDTKLTRELFMKQLFLFALNRCVFLPFQPEVALLAAEHELLRADHVLRRFAVLREASAETHLVAYDRSVGFGPQPTWTAMVQQEQTKLHVKSLARHDIAKPGTPKEAALGAKVALKWARLLFWYASGQFVVFKVAHLKCIREKRRGMVKIDIAEAPVAADRAPGLDAIRTFNVNVSALVVSDQVNKRMGAFEQNVTHQFADTFQRLARVEHETEHTKEKVTGVENHIDSLAARVTRLEQAGPSEGHAQGGDSRPPALIIGGWHPDTEADKVIDHANKLVAELRLDLDMRGTFVPGVRRGYAIIPLTRKDGETQEGQRTRVQHCISQVRNANVTISTRLSGEPSKLFLNVSQPPEKRRKVQVAAKCKRLLMELGALASDVETEYSTGQVWFKSKKVKSASNHMAPQGMTPPKVLTFLDNFRGHTRLSRIVLVHIQEIIVEVGRFFDDNGSWTLLAGKKAGEWRGTAVAFKSTFAHSSGTVHHRACSVVLSDGKTTMGVLSGHIPHHATVEETQQILGDWEDSKAMLQHKLIVGMDANEVFHQSENTPGFPKGNTARGEVILQWMAEHSLLFPPQELHKPTYFPYSGQTPRRLDYLVVRKYQMHEGQVGEHRERAFSDHEPVLGSLPSTRPPVRTVQHWGPRHLKQGFRDCLDAPQPHGDPHHQLAAITIQMTKPGRDMEKYKESPTLRRARREAQTTPPGPDRKAAWKRVQALANAEKKAWHTKLHEAASKRDWRAYRAQKQLLRTREWEHYLLDDSNWQGALKTHFEGIFKKEEANTVARHIANKKAQLERYCKTTRWIPFTIEELQVTQAKWPRRKAAGPDGIVHEALFFLMQDDLWSHHILYILNDTLYRGTLPELLEKGVTILLPKNPTPATWSDTRPITISSSMLKWLAQLLLRRTQHLLAPLCKLQWCAKNRQSVEMLLAIRKIARMARDWGGPFIIVKLDVKKAFDTASQRSMGDLIADQIGAQGHPWEARVWLSLLHAKGMDVQFGGTNVLITQTNVRQGGPDSPVVFSALIGDTLLKTAERVTADPKGPDPRLPPPPHHTAGYMDDVYMWGENPRYVQEILTVLESILAEHGLFINHLKTCAIANKGQHTLRIAGHAVETQGPNNPIMVLGSPVSFAGGPAFLTAELATRARKAFYGNKKTLCAKTKLESRMGRPGEQAEARGGEQGPPRPRQPGNTRTADQLYTPANPANLTHDAEEAEAGNQPPPEEDIPRTRLRTTPSATASTSGEAPEEERTPPTSRPSEGDSRYPVPPHVAFQGWDAQSPQPTEATARPTWLTTAAAAEAEETAEARSSSGGDHPTPTTTDDAAAAQHTPPAWGNMPQATAPPNLAGQPLQQPTVDTTRGATTETGAEAGAAAQLPHPTNAAAARDTEAAQHGQAAAGAEVPAAEDAGSGGATSQPGPTLPRSGLPPLTEPAPNSSRPARATPHQPPEQAAQPRHPDHLPSRGSTDAEAAGHPTGYSAGSRDHWQSNPPSHQHGAQDAHLGTDTDTGSAASQQQQHRSSKRKEGQGPVRMAHRERKEWIKEQFRLYGLHKPNHHSWTQAEDQLMRYLKAKAEHVRSGKPTEQVDIAAVLRSQAEWATNTPARGTKADTAAAEQYAQRADPPYHQQQRQAGTTAQARQHTTQAEGAANTQAQGTKADTAAAEQYAQRADPPYHQQQWQGGSTQQTHQHSPQQTPPTGSDSGSNRQGRPQSTGNGRQQQATSTPRQQQRGETPQPQQSKPGHQPASGYDQHRPPTEGEGQQQSEPGGSNDPPLPARNATRDRGHPPRQHQHQTTSSWDVAPAFTWREGDTRLQLYLPPNEGTPLTYPPVLPVGPTMAIVYQSMPAGIWLAASVKQTGHSPPLPPPHDGATVVASKTNPLAQGNQFFLGMGVSIFMRGVGPVKKWGEPPSWHLRVHEAPTSHCPGALKFSPGDQALITKREGRWKWQLYTYEVLQELGGYTHPLPESPASSSSRAATQGTQRERAASSSAQGQGTRDQDTATGSQQTKEQQPPKQPQRPKEKAAQDSTTATAKEADPLPQARPTQPQAQQQPAKAKAPPVQVRNAAATNHSAATAKGDESETSWPSEDRVDLPNPMNPEEDDHTELWQSGAQQARPPRHNNKEHQSTHRQRRDTTPEEVAFMQRPASNSQHNSMQEARAAAARARRCLLRILELTQGEGETHLQAQQALAALQPPTTSEHTPAAAEGASSSSERARLSPLPPGCGAPTPPNPLETAENLLEIACATIVALNEMGADIQIEDVAQDLRQIQRLILEGSRQFHTASRARDWAAVHGGEDYTERASEVCSNLLGALSSAPPGHTPYVLDAMERLLYLTNEANRLHQQAWGTHGEEESDLARAEEYTPLRKRARHQTDVISHSGGPDSQPEALPEPRQELPLMAMRKLRRLTPFLTGDTQELASEALQDLYQWSTQFWGDIVFLVESDEEEEKQRGTNGEELPGGAPGPQRPPPAGDLPRDPARPLLPDTATGNGGLLNRGARADGAQSQRHTRTGADSDHQEQREEPKTTNQTATQSEALPEEGEPGLGNSGNGGPLHRGARADGAQSQRHTWTRTDSSHHEQREGPKTTNKMTTQSGAPPEEGEPGLGNSGNGGLPSGGARADGAQSQRQDQTTGASGRHDGATRQEGGHQTAEGSSSNQPDCQATAAEPDSADAETVPWHPPPAQWTTVLGHPPAEATELSGSESDQSHRRRRAHAAFDT</sequence>
<protein>
    <submittedName>
        <fullName evidence="4">Retrovirus-related Pol polyprotein from type-1 retrotransposable element R2</fullName>
    </submittedName>
</protein>
<evidence type="ECO:0000256" key="1">
    <source>
        <dbReference type="SAM" id="MobiDB-lite"/>
    </source>
</evidence>
<evidence type="ECO:0000256" key="2">
    <source>
        <dbReference type="SAM" id="Phobius"/>
    </source>
</evidence>
<keyword evidence="2" id="KW-0812">Transmembrane</keyword>
<reference evidence="4 5" key="1">
    <citation type="submission" date="2016-02" db="EMBL/GenBank/DDBJ databases">
        <title>Genome analysis of coral dinoflagellate symbionts highlights evolutionary adaptations to a symbiotic lifestyle.</title>
        <authorList>
            <person name="Aranda M."/>
            <person name="Li Y."/>
            <person name="Liew Y.J."/>
            <person name="Baumgarten S."/>
            <person name="Simakov O."/>
            <person name="Wilson M."/>
            <person name="Piel J."/>
            <person name="Ashoor H."/>
            <person name="Bougouffa S."/>
            <person name="Bajic V.B."/>
            <person name="Ryu T."/>
            <person name="Ravasi T."/>
            <person name="Bayer T."/>
            <person name="Micklem G."/>
            <person name="Kim H."/>
            <person name="Bhak J."/>
            <person name="Lajeunesse T.C."/>
            <person name="Voolstra C.R."/>
        </authorList>
    </citation>
    <scope>NUCLEOTIDE SEQUENCE [LARGE SCALE GENOMIC DNA]</scope>
    <source>
        <strain evidence="4 5">CCMP2467</strain>
    </source>
</reference>
<dbReference type="EMBL" id="LSRX01000576">
    <property type="protein sequence ID" value="OLP93571.1"/>
    <property type="molecule type" value="Genomic_DNA"/>
</dbReference>
<feature type="region of interest" description="Disordered" evidence="1">
    <location>
        <begin position="1729"/>
        <end position="1758"/>
    </location>
</feature>
<feature type="compositionally biased region" description="Basic and acidic residues" evidence="1">
    <location>
        <begin position="1729"/>
        <end position="1739"/>
    </location>
</feature>